<keyword evidence="1" id="KW-0597">Phosphoprotein</keyword>
<feature type="domain" description="Response regulatory" evidence="2">
    <location>
        <begin position="35"/>
        <end position="159"/>
    </location>
</feature>
<dbReference type="InterPro" id="IPR003607">
    <property type="entry name" value="HD/PDEase_dom"/>
</dbReference>
<dbReference type="EMBL" id="FN543104">
    <property type="protein sequence ID" value="CBA28879.1"/>
    <property type="molecule type" value="Genomic_DNA"/>
</dbReference>
<dbReference type="SUPFAM" id="SSF52172">
    <property type="entry name" value="CheY-like"/>
    <property type="match status" value="1"/>
</dbReference>
<name>C9Y9Y3_CURXX</name>
<dbReference type="InterPro" id="IPR021800">
    <property type="entry name" value="DUF3369"/>
</dbReference>
<dbReference type="InterPro" id="IPR001789">
    <property type="entry name" value="Sig_transdc_resp-reg_receiver"/>
</dbReference>
<dbReference type="Gene3D" id="3.40.50.2300">
    <property type="match status" value="1"/>
</dbReference>
<dbReference type="SMART" id="SM00471">
    <property type="entry name" value="HDc"/>
    <property type="match status" value="1"/>
</dbReference>
<dbReference type="SUPFAM" id="SSF109604">
    <property type="entry name" value="HD-domain/PDEase-like"/>
    <property type="match status" value="1"/>
</dbReference>
<reference evidence="4" key="1">
    <citation type="journal article" date="2010" name="Nature">
        <title>The dynamic genome of Hydra.</title>
        <authorList>
            <person name="Chapman J.A."/>
            <person name="Kirkness E.F."/>
            <person name="Simakov O."/>
            <person name="Hampson S.E."/>
            <person name="Mitros T."/>
            <person name="Weinmaier T."/>
            <person name="Rattei T."/>
            <person name="Balasubramanian P.G."/>
            <person name="Borman J."/>
            <person name="Busam D."/>
            <person name="Disbennett K."/>
            <person name="Pfannkoch C."/>
            <person name="Sumin N."/>
            <person name="Sutton G."/>
            <person name="Viswanathan L."/>
            <person name="Walenz B."/>
            <person name="Goodstein D.M."/>
            <person name="Hellsten U."/>
            <person name="Kawashima T."/>
            <person name="Prochnik S.E."/>
            <person name="Putnam N.H."/>
            <person name="Shu S."/>
            <person name="Blumberg B."/>
            <person name="Dana C.E."/>
            <person name="Gee L."/>
            <person name="Kibler D.F."/>
            <person name="Law L."/>
            <person name="Lindgens D."/>
            <person name="Martinez D.E."/>
            <person name="Peng J."/>
            <person name="Wigge P.A."/>
            <person name="Bertulat B."/>
            <person name="Guder C."/>
            <person name="Nakamura Y."/>
            <person name="Ozbek S."/>
            <person name="Watanabe H."/>
            <person name="Khalturin K."/>
            <person name="Hemmrich G."/>
            <person name="Franke A."/>
            <person name="Augustin R."/>
            <person name="Fraune S."/>
            <person name="Hayakawa E."/>
            <person name="Hayakawa S."/>
            <person name="Hirose M."/>
            <person name="Hwang J."/>
            <person name="Ikeo K."/>
            <person name="Nishimiya-Fujisawa C."/>
            <person name="Ogura A."/>
            <person name="Takahashi T."/>
            <person name="Steinmetz P.R."/>
            <person name="Zhang X."/>
            <person name="Aufschnaiter R."/>
            <person name="Eder M.K."/>
            <person name="Gorny A.K."/>
            <person name="Salvenmoser W."/>
            <person name="Heimberg A.M."/>
            <person name="Wheeler B.M."/>
            <person name="Peterson K.J."/>
            <person name="Boettger A."/>
            <person name="Tischler P."/>
            <person name="Wolf A."/>
            <person name="Gojobori T."/>
            <person name="Remington K.A."/>
            <person name="Strausberg R.L."/>
            <person name="Venter J."/>
            <person name="Technau U."/>
            <person name="Hobmayer B."/>
            <person name="Bosch T.C."/>
            <person name="Holstein T.W."/>
            <person name="Fujisawa T."/>
            <person name="Bode H.R."/>
            <person name="David C.N."/>
            <person name="Rokhsar D.S."/>
            <person name="Steele R.E."/>
        </authorList>
    </citation>
    <scope>NUCLEOTIDE SEQUENCE</scope>
</reference>
<accession>C9Y9Y3</accession>
<evidence type="ECO:0000313" key="4">
    <source>
        <dbReference type="EMBL" id="CBA28879.1"/>
    </source>
</evidence>
<dbReference type="InterPro" id="IPR037522">
    <property type="entry name" value="HD_GYP_dom"/>
</dbReference>
<organism evidence="4">
    <name type="scientific">Curvibacter symbiont subsp. Hydra magnipapillata</name>
    <dbReference type="NCBI Taxonomy" id="667019"/>
    <lineage>
        <taxon>Bacteria</taxon>
        <taxon>Pseudomonadati</taxon>
        <taxon>Pseudomonadota</taxon>
        <taxon>Betaproteobacteria</taxon>
        <taxon>Burkholderiales</taxon>
        <taxon>Comamonadaceae</taxon>
        <taxon>Curvibacter</taxon>
    </lineage>
</organism>
<dbReference type="GO" id="GO:0000160">
    <property type="term" value="P:phosphorelay signal transduction system"/>
    <property type="evidence" value="ECO:0007669"/>
    <property type="project" value="InterPro"/>
</dbReference>
<dbReference type="PROSITE" id="PS51832">
    <property type="entry name" value="HD_GYP"/>
    <property type="match status" value="1"/>
</dbReference>
<sequence>MKPTLPTGICAMTDDLVFSDELEADVQTKAAAPWQVLVVDDEPAVHEVTKLVMSDFEMDGRGLQFTHCYSAAEARALLAQRNDIALILLDVVMESEHAGLDLAKYIREDLGNLNVRIVLRTGQPGQAPEEQVIRDYDINDYKEKTDLTRRKLITVFYAGLRAYRDLMRIENARLGLIRSIEAICEVCDSNNLRSFASAVLAQLNSLLGLNGEGLCASRVSAYTANAAHGQLKVLAVTDAYSRLMVDDQVANLPVAVQTAIRESLSAKASRHGERFYAGYFCTKAGSESLIYMEFPDPINTQARELLELFSRNVAITYDSLLLREETESTQRDTISVLGNAIERRDSVSSRHLERVGAIAALLAKLTGSNEAEAELIRTAATLHDVGKACIPDQILTKAGPLTDEEWNVMRTHSSEGHLLLSRSASRVHALGALIASEHHERWDGSGYPAGLKGDAISLVGRISAIADVLDSLVSPSSYKPAWELSTALDYLRQGAGTHFDPMLVSVLLSHRADVEHIYQG</sequence>
<dbReference type="Gene3D" id="1.10.3210.10">
    <property type="entry name" value="Hypothetical protein af1432"/>
    <property type="match status" value="1"/>
</dbReference>
<dbReference type="CDD" id="cd00077">
    <property type="entry name" value="HDc"/>
    <property type="match status" value="1"/>
</dbReference>
<proteinExistence type="predicted"/>
<dbReference type="AlphaFoldDB" id="C9Y9Y3"/>
<feature type="modified residue" description="4-aspartylphosphate" evidence="1">
    <location>
        <position position="90"/>
    </location>
</feature>
<dbReference type="GO" id="GO:0008081">
    <property type="term" value="F:phosphoric diester hydrolase activity"/>
    <property type="evidence" value="ECO:0007669"/>
    <property type="project" value="UniProtKB-ARBA"/>
</dbReference>
<gene>
    <name evidence="4" type="ORF">Csp_A09340</name>
</gene>
<protein>
    <recommendedName>
        <fullName evidence="5">Phosphodiesterase</fullName>
    </recommendedName>
</protein>
<evidence type="ECO:0000259" key="2">
    <source>
        <dbReference type="PROSITE" id="PS50110"/>
    </source>
</evidence>
<dbReference type="PANTHER" id="PTHR45228">
    <property type="entry name" value="CYCLIC DI-GMP PHOSPHODIESTERASE TM_0186-RELATED"/>
    <property type="match status" value="1"/>
</dbReference>
<dbReference type="PROSITE" id="PS50110">
    <property type="entry name" value="RESPONSE_REGULATORY"/>
    <property type="match status" value="1"/>
</dbReference>
<evidence type="ECO:0000259" key="3">
    <source>
        <dbReference type="PROSITE" id="PS51832"/>
    </source>
</evidence>
<dbReference type="Pfam" id="PF11849">
    <property type="entry name" value="DUF3369"/>
    <property type="match status" value="1"/>
</dbReference>
<dbReference type="InterPro" id="IPR011006">
    <property type="entry name" value="CheY-like_superfamily"/>
</dbReference>
<dbReference type="Pfam" id="PF13487">
    <property type="entry name" value="HD_5"/>
    <property type="match status" value="1"/>
</dbReference>
<evidence type="ECO:0008006" key="5">
    <source>
        <dbReference type="Google" id="ProtNLM"/>
    </source>
</evidence>
<evidence type="ECO:0000256" key="1">
    <source>
        <dbReference type="PROSITE-ProRule" id="PRU00169"/>
    </source>
</evidence>
<dbReference type="InterPro" id="IPR052020">
    <property type="entry name" value="Cyclic_di-GMP/3'3'-cGAMP_PDE"/>
</dbReference>
<feature type="domain" description="HD-GYP" evidence="3">
    <location>
        <begin position="326"/>
        <end position="520"/>
    </location>
</feature>
<dbReference type="PANTHER" id="PTHR45228:SF9">
    <property type="entry name" value="3'3'-CGAMP-SPECIFIC PHOSPHODIESTERASE 2"/>
    <property type="match status" value="1"/>
</dbReference>